<dbReference type="Proteomes" id="UP000277424">
    <property type="component" value="Unassembled WGS sequence"/>
</dbReference>
<evidence type="ECO:0000313" key="3">
    <source>
        <dbReference type="Proteomes" id="UP000277424"/>
    </source>
</evidence>
<dbReference type="SUPFAM" id="SSF48452">
    <property type="entry name" value="TPR-like"/>
    <property type="match status" value="1"/>
</dbReference>
<dbReference type="InterPro" id="IPR019734">
    <property type="entry name" value="TPR_rpt"/>
</dbReference>
<feature type="repeat" description="TPR" evidence="1">
    <location>
        <begin position="48"/>
        <end position="81"/>
    </location>
</feature>
<gene>
    <name evidence="2" type="ORF">BCL74_0404</name>
</gene>
<dbReference type="OrthoDB" id="6193797at2"/>
<name>A0A420WP40_9PROT</name>
<dbReference type="SMART" id="SM00028">
    <property type="entry name" value="TPR"/>
    <property type="match status" value="2"/>
</dbReference>
<dbReference type="PROSITE" id="PS50005">
    <property type="entry name" value="TPR"/>
    <property type="match status" value="2"/>
</dbReference>
<accession>A0A420WP40</accession>
<dbReference type="AlphaFoldDB" id="A0A420WP40"/>
<organism evidence="2 3">
    <name type="scientific">Oceanibaculum indicum</name>
    <dbReference type="NCBI Taxonomy" id="526216"/>
    <lineage>
        <taxon>Bacteria</taxon>
        <taxon>Pseudomonadati</taxon>
        <taxon>Pseudomonadota</taxon>
        <taxon>Alphaproteobacteria</taxon>
        <taxon>Rhodospirillales</taxon>
        <taxon>Oceanibaculaceae</taxon>
        <taxon>Oceanibaculum</taxon>
    </lineage>
</organism>
<dbReference type="RefSeq" id="WP_008945840.1">
    <property type="nucleotide sequence ID" value="NZ_RBIG01000001.1"/>
</dbReference>
<dbReference type="EMBL" id="RBIG01000001">
    <property type="protein sequence ID" value="RKQ72636.1"/>
    <property type="molecule type" value="Genomic_DNA"/>
</dbReference>
<protein>
    <submittedName>
        <fullName evidence="2">Tetratricopeptide repeat protein</fullName>
    </submittedName>
</protein>
<dbReference type="Pfam" id="PF14559">
    <property type="entry name" value="TPR_19"/>
    <property type="match status" value="1"/>
</dbReference>
<evidence type="ECO:0000256" key="1">
    <source>
        <dbReference type="PROSITE-ProRule" id="PRU00339"/>
    </source>
</evidence>
<keyword evidence="1" id="KW-0802">TPR repeat</keyword>
<proteinExistence type="predicted"/>
<dbReference type="Gene3D" id="1.25.40.10">
    <property type="entry name" value="Tetratricopeptide repeat domain"/>
    <property type="match status" value="1"/>
</dbReference>
<comment type="caution">
    <text evidence="2">The sequence shown here is derived from an EMBL/GenBank/DDBJ whole genome shotgun (WGS) entry which is preliminary data.</text>
</comment>
<dbReference type="InterPro" id="IPR011990">
    <property type="entry name" value="TPR-like_helical_dom_sf"/>
</dbReference>
<feature type="repeat" description="TPR" evidence="1">
    <location>
        <begin position="14"/>
        <end position="47"/>
    </location>
</feature>
<reference evidence="2 3" key="1">
    <citation type="submission" date="2018-10" db="EMBL/GenBank/DDBJ databases">
        <title>Comparative analysis of microorganisms from saline springs in Andes Mountain Range, Colombia.</title>
        <authorList>
            <person name="Rubin E."/>
        </authorList>
    </citation>
    <scope>NUCLEOTIDE SEQUENCE [LARGE SCALE GENOMIC DNA]</scope>
    <source>
        <strain evidence="2 3">USBA 36</strain>
    </source>
</reference>
<evidence type="ECO:0000313" key="2">
    <source>
        <dbReference type="EMBL" id="RKQ72636.1"/>
    </source>
</evidence>
<sequence length="128" mass="13858">MTDLSAIRILPTDPEHYIGLGREQEARGDIDDAIDSYRTAIFHAPRSVPALTALGDLLVRLGQNDAAVRCYRLALLVDPTCRTAARNVAQLKTSGEVSLYRLGLALHPMPEMVSLGTARVMDDAALAD</sequence>